<dbReference type="CDD" id="cd08414">
    <property type="entry name" value="PBP2_LTTR_aromatics_like"/>
    <property type="match status" value="1"/>
</dbReference>
<keyword evidence="8" id="KW-1185">Reference proteome</keyword>
<protein>
    <submittedName>
        <fullName evidence="7">Bacterial regulatory helix-turn-helix, lysR family protein</fullName>
    </submittedName>
</protein>
<dbReference type="Proteomes" id="UP000027604">
    <property type="component" value="Chromosome I"/>
</dbReference>
<evidence type="ECO:0000313" key="8">
    <source>
        <dbReference type="Proteomes" id="UP000027604"/>
    </source>
</evidence>
<evidence type="ECO:0000256" key="2">
    <source>
        <dbReference type="ARBA" id="ARBA00023015"/>
    </source>
</evidence>
<dbReference type="SUPFAM" id="SSF53850">
    <property type="entry name" value="Periplasmic binding protein-like II"/>
    <property type="match status" value="1"/>
</dbReference>
<dbReference type="GO" id="GO:0003677">
    <property type="term" value="F:DNA binding"/>
    <property type="evidence" value="ECO:0007669"/>
    <property type="project" value="UniProtKB-KW"/>
</dbReference>
<dbReference type="Gene3D" id="1.10.10.10">
    <property type="entry name" value="Winged helix-like DNA-binding domain superfamily/Winged helix DNA-binding domain"/>
    <property type="match status" value="1"/>
</dbReference>
<dbReference type="PRINTS" id="PR00039">
    <property type="entry name" value="HTHLYSR"/>
</dbReference>
<evidence type="ECO:0000259" key="6">
    <source>
        <dbReference type="PROSITE" id="PS50931"/>
    </source>
</evidence>
<dbReference type="OrthoDB" id="8807047at2"/>
<dbReference type="InterPro" id="IPR000847">
    <property type="entry name" value="LysR_HTH_N"/>
</dbReference>
<dbReference type="KEGG" id="jag:GJA_2599"/>
<feature type="chain" id="PRO_5004797405" evidence="5">
    <location>
        <begin position="24"/>
        <end position="291"/>
    </location>
</feature>
<dbReference type="Pfam" id="PF00126">
    <property type="entry name" value="HTH_1"/>
    <property type="match status" value="1"/>
</dbReference>
<evidence type="ECO:0000256" key="5">
    <source>
        <dbReference type="SAM" id="SignalP"/>
    </source>
</evidence>
<name>W0V6I5_9BURK</name>
<dbReference type="Pfam" id="PF03466">
    <property type="entry name" value="LysR_substrate"/>
    <property type="match status" value="1"/>
</dbReference>
<dbReference type="EMBL" id="HG322949">
    <property type="protein sequence ID" value="CDG83230.1"/>
    <property type="molecule type" value="Genomic_DNA"/>
</dbReference>
<dbReference type="HOGENOM" id="CLU_039613_6_4_4"/>
<dbReference type="PANTHER" id="PTHR30346:SF30">
    <property type="entry name" value="SMALL NEUTRAL PROTEASE REGULATORY PROTEIN"/>
    <property type="match status" value="1"/>
</dbReference>
<keyword evidence="3" id="KW-0238">DNA-binding</keyword>
<keyword evidence="2" id="KW-0805">Transcription regulation</keyword>
<dbReference type="eggNOG" id="COG0583">
    <property type="taxonomic scope" value="Bacteria"/>
</dbReference>
<dbReference type="PROSITE" id="PS50931">
    <property type="entry name" value="HTH_LYSR"/>
    <property type="match status" value="1"/>
</dbReference>
<feature type="signal peptide" evidence="5">
    <location>
        <begin position="1"/>
        <end position="23"/>
    </location>
</feature>
<dbReference type="AlphaFoldDB" id="W0V6I5"/>
<dbReference type="GO" id="GO:0003700">
    <property type="term" value="F:DNA-binding transcription factor activity"/>
    <property type="evidence" value="ECO:0007669"/>
    <property type="project" value="InterPro"/>
</dbReference>
<dbReference type="InterPro" id="IPR036388">
    <property type="entry name" value="WH-like_DNA-bd_sf"/>
</dbReference>
<evidence type="ECO:0000256" key="1">
    <source>
        <dbReference type="ARBA" id="ARBA00009437"/>
    </source>
</evidence>
<dbReference type="PANTHER" id="PTHR30346">
    <property type="entry name" value="TRANSCRIPTIONAL DUAL REGULATOR HCAR-RELATED"/>
    <property type="match status" value="1"/>
</dbReference>
<keyword evidence="5" id="KW-0732">Signal</keyword>
<accession>W0V6I5</accession>
<evidence type="ECO:0000256" key="4">
    <source>
        <dbReference type="ARBA" id="ARBA00023163"/>
    </source>
</evidence>
<dbReference type="SUPFAM" id="SSF46785">
    <property type="entry name" value="Winged helix' DNA-binding domain"/>
    <property type="match status" value="1"/>
</dbReference>
<dbReference type="STRING" id="1349767.GJA_2599"/>
<dbReference type="GO" id="GO:0032993">
    <property type="term" value="C:protein-DNA complex"/>
    <property type="evidence" value="ECO:0007669"/>
    <property type="project" value="TreeGrafter"/>
</dbReference>
<evidence type="ECO:0000313" key="7">
    <source>
        <dbReference type="EMBL" id="CDG83230.1"/>
    </source>
</evidence>
<gene>
    <name evidence="7" type="ORF">GJA_2599</name>
</gene>
<keyword evidence="4" id="KW-0804">Transcription</keyword>
<proteinExistence type="inferred from homology"/>
<dbReference type="RefSeq" id="WP_038492523.1">
    <property type="nucleotide sequence ID" value="NZ_BCTH01000041.1"/>
</dbReference>
<dbReference type="InterPro" id="IPR005119">
    <property type="entry name" value="LysR_subst-bd"/>
</dbReference>
<organism evidence="7 8">
    <name type="scientific">Janthinobacterium agaricidamnosum NBRC 102515 = DSM 9628</name>
    <dbReference type="NCBI Taxonomy" id="1349767"/>
    <lineage>
        <taxon>Bacteria</taxon>
        <taxon>Pseudomonadati</taxon>
        <taxon>Pseudomonadota</taxon>
        <taxon>Betaproteobacteria</taxon>
        <taxon>Burkholderiales</taxon>
        <taxon>Oxalobacteraceae</taxon>
        <taxon>Janthinobacterium</taxon>
    </lineage>
</organism>
<comment type="similarity">
    <text evidence="1">Belongs to the LysR transcriptional regulatory family.</text>
</comment>
<evidence type="ECO:0000256" key="3">
    <source>
        <dbReference type="ARBA" id="ARBA00023125"/>
    </source>
</evidence>
<dbReference type="PATRIC" id="fig|1349767.4.peg.4329"/>
<dbReference type="InterPro" id="IPR036390">
    <property type="entry name" value="WH_DNA-bd_sf"/>
</dbReference>
<dbReference type="FunFam" id="1.10.10.10:FF:000001">
    <property type="entry name" value="LysR family transcriptional regulator"/>
    <property type="match status" value="1"/>
</dbReference>
<feature type="domain" description="HTH lysR-type" evidence="6">
    <location>
        <begin position="1"/>
        <end position="58"/>
    </location>
</feature>
<dbReference type="Gene3D" id="3.40.190.10">
    <property type="entry name" value="Periplasmic binding protein-like II"/>
    <property type="match status" value="2"/>
</dbReference>
<reference evidence="7 8" key="1">
    <citation type="journal article" date="2015" name="Genome Announc.">
        <title>Genome Sequence of Mushroom Soft-Rot Pathogen Janthinobacterium agaricidamnosum.</title>
        <authorList>
            <person name="Graupner K."/>
            <person name="Lackner G."/>
            <person name="Hertweck C."/>
        </authorList>
    </citation>
    <scope>NUCLEOTIDE SEQUENCE [LARGE SCALE GENOMIC DNA]</scope>
    <source>
        <strain evidence="8">NBRC 102515 / DSM 9628</strain>
    </source>
</reference>
<sequence length="291" mass="31928">MELRHFRCFLAVARLLHFSRAAAELGMSPPALSKQIQEAENQLGTRLFNRSKRSVALTSAGQLFEIEAQRALQQFELAQEVARRAGRGELGRLELGYVASAAYAGVLQQQFALFRRSHPGIELRSKEYPMELLPELLDQHRLDLAFVRPPMAYPEGIDSVVLLRDRFVVALRDDSPLALLGDIAPARLSQEAFIVPEQELGTAQVSQRGGFTARISDRPGSLLAVLTEVSLGAGCAVVPFSVVDHVRLPGVCYREIAGPPIASEIAAAFRRHEKAPAALAFINQIKRMPAA</sequence>